<reference evidence="12" key="1">
    <citation type="submission" date="2018-08" db="EMBL/GenBank/DDBJ databases">
        <title>Mucilaginibacter sp. MYSH2.</title>
        <authorList>
            <person name="Seo T."/>
        </authorList>
    </citation>
    <scope>NUCLEOTIDE SEQUENCE [LARGE SCALE GENOMIC DNA]</scope>
    <source>
        <strain evidence="12">KIRAN</strain>
    </source>
</reference>
<evidence type="ECO:0000256" key="8">
    <source>
        <dbReference type="ARBA" id="ARBA00044926"/>
    </source>
</evidence>
<dbReference type="Gene3D" id="3.40.50.1000">
    <property type="entry name" value="HAD superfamily/HAD-like"/>
    <property type="match status" value="1"/>
</dbReference>
<accession>A0A399SJG4</accession>
<name>A0A399SJG4_9BACT</name>
<comment type="similarity">
    <text evidence="2">Belongs to the HAD-like hydrolase superfamily. CbbY/CbbZ/Gph/YieH family.</text>
</comment>
<protein>
    <recommendedName>
        <fullName evidence="10">Beta-phosphoglucomutase</fullName>
        <ecNumber evidence="9">5.4.2.6</ecNumber>
    </recommendedName>
</protein>
<dbReference type="NCBIfam" id="TIGR02009">
    <property type="entry name" value="PGMB-YQAB-SF"/>
    <property type="match status" value="1"/>
</dbReference>
<dbReference type="SFLD" id="SFLDS00003">
    <property type="entry name" value="Haloacid_Dehalogenase"/>
    <property type="match status" value="1"/>
</dbReference>
<keyword evidence="6" id="KW-0413">Isomerase</keyword>
<comment type="catalytic activity">
    <reaction evidence="8">
        <text>beta-D-glucose 1-phosphate = beta-D-glucose 6-phosphate</text>
        <dbReference type="Rhea" id="RHEA:20113"/>
        <dbReference type="ChEBI" id="CHEBI:57684"/>
        <dbReference type="ChEBI" id="CHEBI:58247"/>
        <dbReference type="EC" id="5.4.2.6"/>
    </reaction>
</comment>
<dbReference type="GO" id="GO:0008801">
    <property type="term" value="F:beta-phosphoglucomutase activity"/>
    <property type="evidence" value="ECO:0007669"/>
    <property type="project" value="UniProtKB-EC"/>
</dbReference>
<comment type="caution">
    <text evidence="11">The sequence shown here is derived from an EMBL/GenBank/DDBJ whole genome shotgun (WGS) entry which is preliminary data.</text>
</comment>
<dbReference type="EC" id="5.4.2.6" evidence="9"/>
<dbReference type="InterPro" id="IPR023198">
    <property type="entry name" value="PGP-like_dom2"/>
</dbReference>
<dbReference type="GO" id="GO:0046872">
    <property type="term" value="F:metal ion binding"/>
    <property type="evidence" value="ECO:0007669"/>
    <property type="project" value="UniProtKB-KW"/>
</dbReference>
<dbReference type="InterPro" id="IPR051600">
    <property type="entry name" value="Beta-PGM-like"/>
</dbReference>
<keyword evidence="11" id="KW-0378">Hydrolase</keyword>
<dbReference type="PANTHER" id="PTHR46193">
    <property type="entry name" value="6-PHOSPHOGLUCONATE PHOSPHATASE"/>
    <property type="match status" value="1"/>
</dbReference>
<dbReference type="Proteomes" id="UP000266005">
    <property type="component" value="Unassembled WGS sequence"/>
</dbReference>
<sequence length="250" mass="27021">MPDPDLLQALTDKGIKALIFDLDGVVTQTARIHAQAWKRTFDAYLQAKGDQNGIKYNPLSIETDYRRYIDGIPRHDGVRNFLASRGISLPAGTPADKAGTETIAGLGNQKNVYFQEVIKQQGVEVYADTVAFIEHMREKGFLTAVISASKNCQVILAAAGIEDLFAVRVDGVVAEALGLKGKPAPDVFLEAARQLNVEPYSTAIFEDALSGVEAGKAGKFSLVVGINRSNVSEELLTHGADLVLHKFPKP</sequence>
<evidence type="ECO:0000256" key="7">
    <source>
        <dbReference type="ARBA" id="ARBA00023277"/>
    </source>
</evidence>
<dbReference type="NCBIfam" id="TIGR01509">
    <property type="entry name" value="HAD-SF-IA-v3"/>
    <property type="match status" value="1"/>
</dbReference>
<proteinExistence type="inferred from homology"/>
<dbReference type="InterPro" id="IPR023214">
    <property type="entry name" value="HAD_sf"/>
</dbReference>
<evidence type="ECO:0000256" key="1">
    <source>
        <dbReference type="ARBA" id="ARBA00001946"/>
    </source>
</evidence>
<dbReference type="GO" id="GO:0016787">
    <property type="term" value="F:hydrolase activity"/>
    <property type="evidence" value="ECO:0007669"/>
    <property type="project" value="UniProtKB-KW"/>
</dbReference>
<evidence type="ECO:0000313" key="12">
    <source>
        <dbReference type="Proteomes" id="UP000266005"/>
    </source>
</evidence>
<evidence type="ECO:0000256" key="3">
    <source>
        <dbReference type="ARBA" id="ARBA00022553"/>
    </source>
</evidence>
<dbReference type="InterPro" id="IPR036412">
    <property type="entry name" value="HAD-like_sf"/>
</dbReference>
<evidence type="ECO:0000256" key="6">
    <source>
        <dbReference type="ARBA" id="ARBA00023235"/>
    </source>
</evidence>
<dbReference type="InterPro" id="IPR010976">
    <property type="entry name" value="B-phosphoglucomutase_hydrolase"/>
</dbReference>
<organism evidence="11 12">
    <name type="scientific">Pontibacter oryzae</name>
    <dbReference type="NCBI Taxonomy" id="2304593"/>
    <lineage>
        <taxon>Bacteria</taxon>
        <taxon>Pseudomonadati</taxon>
        <taxon>Bacteroidota</taxon>
        <taxon>Cytophagia</taxon>
        <taxon>Cytophagales</taxon>
        <taxon>Hymenobacteraceae</taxon>
        <taxon>Pontibacter</taxon>
    </lineage>
</organism>
<dbReference type="OrthoDB" id="9797743at2"/>
<dbReference type="EMBL" id="QWGE01000002">
    <property type="protein sequence ID" value="RIJ41895.1"/>
    <property type="molecule type" value="Genomic_DNA"/>
</dbReference>
<keyword evidence="4" id="KW-0479">Metal-binding</keyword>
<evidence type="ECO:0000256" key="10">
    <source>
        <dbReference type="ARBA" id="ARBA00044991"/>
    </source>
</evidence>
<keyword evidence="7" id="KW-0119">Carbohydrate metabolism</keyword>
<dbReference type="SFLD" id="SFLDG01129">
    <property type="entry name" value="C1.5:_HAD__Beta-PGM__Phosphata"/>
    <property type="match status" value="1"/>
</dbReference>
<gene>
    <name evidence="11" type="ORF">D1627_07770</name>
</gene>
<evidence type="ECO:0000256" key="9">
    <source>
        <dbReference type="ARBA" id="ARBA00044968"/>
    </source>
</evidence>
<evidence type="ECO:0000313" key="11">
    <source>
        <dbReference type="EMBL" id="RIJ41895.1"/>
    </source>
</evidence>
<keyword evidence="5" id="KW-0460">Magnesium</keyword>
<keyword evidence="12" id="KW-1185">Reference proteome</keyword>
<keyword evidence="3" id="KW-0597">Phosphoprotein</keyword>
<dbReference type="AlphaFoldDB" id="A0A399SJG4"/>
<evidence type="ECO:0000256" key="4">
    <source>
        <dbReference type="ARBA" id="ARBA00022723"/>
    </source>
</evidence>
<dbReference type="PANTHER" id="PTHR46193:SF18">
    <property type="entry name" value="HEXITOL PHOSPHATASE B"/>
    <property type="match status" value="1"/>
</dbReference>
<evidence type="ECO:0000256" key="2">
    <source>
        <dbReference type="ARBA" id="ARBA00006171"/>
    </source>
</evidence>
<dbReference type="Pfam" id="PF00702">
    <property type="entry name" value="Hydrolase"/>
    <property type="match status" value="1"/>
</dbReference>
<dbReference type="SUPFAM" id="SSF56784">
    <property type="entry name" value="HAD-like"/>
    <property type="match status" value="1"/>
</dbReference>
<dbReference type="Gene3D" id="1.10.150.240">
    <property type="entry name" value="Putative phosphatase, domain 2"/>
    <property type="match status" value="1"/>
</dbReference>
<dbReference type="RefSeq" id="WP_119431639.1">
    <property type="nucleotide sequence ID" value="NZ_QWGE01000002.1"/>
</dbReference>
<dbReference type="InterPro" id="IPR006439">
    <property type="entry name" value="HAD-SF_hydro_IA"/>
</dbReference>
<comment type="cofactor">
    <cofactor evidence="1">
        <name>Mg(2+)</name>
        <dbReference type="ChEBI" id="CHEBI:18420"/>
    </cofactor>
</comment>
<evidence type="ECO:0000256" key="5">
    <source>
        <dbReference type="ARBA" id="ARBA00022842"/>
    </source>
</evidence>